<keyword evidence="3" id="KW-1185">Reference proteome</keyword>
<sequence length="225" mass="24051">MESVDVRVGIGGAGGSSRSWPFPVGLGGVGGVVKETLGPLVIATVAAMLLSGCGGSDHVDNDIVPEPSPANPYESTAPPVSDSPRVKVPEADFTDGKSVAKSFWIAWGSYDAKADTDATYVDRYRPFVTKAFLEEHEAKGIPVPADTLSAFRESGRLRTTEIDKIYVPDEAHESDRQAVYRLEGFQTDQDDNQAATSPQAAAINVLVNNLGNDGDDWRVDAILYH</sequence>
<name>A0ABN2T0M1_9ACTN</name>
<proteinExistence type="predicted"/>
<evidence type="ECO:0000313" key="3">
    <source>
        <dbReference type="Proteomes" id="UP001501585"/>
    </source>
</evidence>
<evidence type="ECO:0008006" key="4">
    <source>
        <dbReference type="Google" id="ProtNLM"/>
    </source>
</evidence>
<dbReference type="EMBL" id="BAAAPC010000008">
    <property type="protein sequence ID" value="GAA1996111.1"/>
    <property type="molecule type" value="Genomic_DNA"/>
</dbReference>
<evidence type="ECO:0000256" key="1">
    <source>
        <dbReference type="SAM" id="MobiDB-lite"/>
    </source>
</evidence>
<organism evidence="2 3">
    <name type="scientific">Nocardiopsis rhodophaea</name>
    <dbReference type="NCBI Taxonomy" id="280238"/>
    <lineage>
        <taxon>Bacteria</taxon>
        <taxon>Bacillati</taxon>
        <taxon>Actinomycetota</taxon>
        <taxon>Actinomycetes</taxon>
        <taxon>Streptosporangiales</taxon>
        <taxon>Nocardiopsidaceae</taxon>
        <taxon>Nocardiopsis</taxon>
    </lineage>
</organism>
<comment type="caution">
    <text evidence="2">The sequence shown here is derived from an EMBL/GenBank/DDBJ whole genome shotgun (WGS) entry which is preliminary data.</text>
</comment>
<accession>A0ABN2T0M1</accession>
<reference evidence="2 3" key="1">
    <citation type="journal article" date="2019" name="Int. J. Syst. Evol. Microbiol.">
        <title>The Global Catalogue of Microorganisms (GCM) 10K type strain sequencing project: providing services to taxonomists for standard genome sequencing and annotation.</title>
        <authorList>
            <consortium name="The Broad Institute Genomics Platform"/>
            <consortium name="The Broad Institute Genome Sequencing Center for Infectious Disease"/>
            <person name="Wu L."/>
            <person name="Ma J."/>
        </authorList>
    </citation>
    <scope>NUCLEOTIDE SEQUENCE [LARGE SCALE GENOMIC DNA]</scope>
    <source>
        <strain evidence="2 3">JCM 15313</strain>
    </source>
</reference>
<evidence type="ECO:0000313" key="2">
    <source>
        <dbReference type="EMBL" id="GAA1996111.1"/>
    </source>
</evidence>
<dbReference type="Proteomes" id="UP001501585">
    <property type="component" value="Unassembled WGS sequence"/>
</dbReference>
<protein>
    <recommendedName>
        <fullName evidence="4">Lipoprotein</fullName>
    </recommendedName>
</protein>
<gene>
    <name evidence="2" type="ORF">GCM10009799_23350</name>
</gene>
<feature type="region of interest" description="Disordered" evidence="1">
    <location>
        <begin position="60"/>
        <end position="86"/>
    </location>
</feature>